<dbReference type="EMBL" id="LSNE01000003">
    <property type="protein sequence ID" value="KXI29725.1"/>
    <property type="molecule type" value="Genomic_DNA"/>
</dbReference>
<proteinExistence type="inferred from homology"/>
<dbReference type="AlphaFoldDB" id="A0A136A3A4"/>
<name>A0A136A3A4_9ALTE</name>
<keyword evidence="2" id="KW-1133">Transmembrane helix</keyword>
<dbReference type="Proteomes" id="UP000070299">
    <property type="component" value="Unassembled WGS sequence"/>
</dbReference>
<keyword evidence="5" id="KW-1185">Reference proteome</keyword>
<reference evidence="5" key="1">
    <citation type="submission" date="2016-02" db="EMBL/GenBank/DDBJ databases">
        <authorList>
            <person name="Schultz-Johansen M."/>
            <person name="Glaring M.A."/>
            <person name="Bech P.K."/>
            <person name="Stougaard P."/>
        </authorList>
    </citation>
    <scope>NUCLEOTIDE SEQUENCE [LARGE SCALE GENOMIC DNA]</scope>
    <source>
        <strain evidence="5">S66</strain>
    </source>
</reference>
<dbReference type="InterPro" id="IPR006143">
    <property type="entry name" value="RND_pump_MFP"/>
</dbReference>
<dbReference type="Gene3D" id="2.40.420.20">
    <property type="match status" value="1"/>
</dbReference>
<dbReference type="OrthoDB" id="266524at2"/>
<keyword evidence="2" id="KW-0472">Membrane</keyword>
<evidence type="ECO:0000256" key="2">
    <source>
        <dbReference type="SAM" id="Phobius"/>
    </source>
</evidence>
<dbReference type="GO" id="GO:0015562">
    <property type="term" value="F:efflux transmembrane transporter activity"/>
    <property type="evidence" value="ECO:0007669"/>
    <property type="project" value="TreeGrafter"/>
</dbReference>
<comment type="caution">
    <text evidence="4">The sequence shown here is derived from an EMBL/GenBank/DDBJ whole genome shotgun (WGS) entry which is preliminary data.</text>
</comment>
<dbReference type="GO" id="GO:1990281">
    <property type="term" value="C:efflux pump complex"/>
    <property type="evidence" value="ECO:0007669"/>
    <property type="project" value="TreeGrafter"/>
</dbReference>
<evidence type="ECO:0000256" key="1">
    <source>
        <dbReference type="ARBA" id="ARBA00009477"/>
    </source>
</evidence>
<dbReference type="Gene3D" id="2.40.50.100">
    <property type="match status" value="1"/>
</dbReference>
<dbReference type="InterPro" id="IPR058625">
    <property type="entry name" value="MdtA-like_BSH"/>
</dbReference>
<dbReference type="NCBIfam" id="TIGR01730">
    <property type="entry name" value="RND_mfp"/>
    <property type="match status" value="1"/>
</dbReference>
<keyword evidence="2" id="KW-0812">Transmembrane</keyword>
<protein>
    <recommendedName>
        <fullName evidence="3">Multidrug resistance protein MdtA-like barrel-sandwich hybrid domain-containing protein</fullName>
    </recommendedName>
</protein>
<dbReference type="Gene3D" id="1.10.287.470">
    <property type="entry name" value="Helix hairpin bin"/>
    <property type="match status" value="1"/>
</dbReference>
<evidence type="ECO:0000313" key="4">
    <source>
        <dbReference type="EMBL" id="KXI29725.1"/>
    </source>
</evidence>
<evidence type="ECO:0000259" key="3">
    <source>
        <dbReference type="Pfam" id="PF25917"/>
    </source>
</evidence>
<dbReference type="Gene3D" id="2.40.30.170">
    <property type="match status" value="1"/>
</dbReference>
<feature type="transmembrane region" description="Helical" evidence="2">
    <location>
        <begin position="12"/>
        <end position="31"/>
    </location>
</feature>
<comment type="similarity">
    <text evidence="1">Belongs to the membrane fusion protein (MFP) (TC 8.A.1) family.</text>
</comment>
<feature type="domain" description="Multidrug resistance protein MdtA-like barrel-sandwich hybrid" evidence="3">
    <location>
        <begin position="84"/>
        <end position="214"/>
    </location>
</feature>
<accession>A0A136A3A4</accession>
<sequence>MKTATLLKSNQTIFLLIIVVPFIALIGLMMMSGNAQVAASVSTSHLQQVDVMPIRLTQQYSENSMAVGQVEALQQSVIGFDRGGEVVQILVDEGQSVVAGQLLAVQDQQRIIASIDEINATLTRVQADSRLASLSEKRVTELVNKNLESSQRLDEVRESTTAAMALVAEIKARKASLELELDKSKLIAPYAGMVVSRAIDQGAVVAAGQGVFVVQQQGLLQARFALPASAAQLFSVGESSQLLFGQQTVFATVFSVGQQRKLATRTVDVIFSLDSNTNGLLTGDLLNLVRKQQIDIQGVWVPRSALISGVRGLWSLFVVESNEQGQQQLVSKLVEIHYVDDDKVYVSGALADQANIVVHGIHKLVPGQLVQAKLLVNKTSHKSNESVL</sequence>
<evidence type="ECO:0000313" key="5">
    <source>
        <dbReference type="Proteomes" id="UP000070299"/>
    </source>
</evidence>
<dbReference type="PANTHER" id="PTHR30469:SF11">
    <property type="entry name" value="BLL4320 PROTEIN"/>
    <property type="match status" value="1"/>
</dbReference>
<dbReference type="STRING" id="1799789.AX660_06695"/>
<dbReference type="PANTHER" id="PTHR30469">
    <property type="entry name" value="MULTIDRUG RESISTANCE PROTEIN MDTA"/>
    <property type="match status" value="1"/>
</dbReference>
<dbReference type="SUPFAM" id="SSF111369">
    <property type="entry name" value="HlyD-like secretion proteins"/>
    <property type="match status" value="1"/>
</dbReference>
<dbReference type="RefSeq" id="WP_068372742.1">
    <property type="nucleotide sequence ID" value="NZ_LSNE01000003.1"/>
</dbReference>
<gene>
    <name evidence="4" type="ORF">AX660_06695</name>
</gene>
<organism evidence="4 5">
    <name type="scientific">Paraglaciecola hydrolytica</name>
    <dbReference type="NCBI Taxonomy" id="1799789"/>
    <lineage>
        <taxon>Bacteria</taxon>
        <taxon>Pseudomonadati</taxon>
        <taxon>Pseudomonadota</taxon>
        <taxon>Gammaproteobacteria</taxon>
        <taxon>Alteromonadales</taxon>
        <taxon>Alteromonadaceae</taxon>
        <taxon>Paraglaciecola</taxon>
    </lineage>
</organism>
<dbReference type="Pfam" id="PF25917">
    <property type="entry name" value="BSH_RND"/>
    <property type="match status" value="1"/>
</dbReference>